<gene>
    <name evidence="2" type="ORF">HDC11858</name>
</gene>
<organism evidence="2">
    <name type="scientific">Drosophila melanogaster</name>
    <name type="common">Fruit fly</name>
    <dbReference type="NCBI Taxonomy" id="7227"/>
    <lineage>
        <taxon>Eukaryota</taxon>
        <taxon>Metazoa</taxon>
        <taxon>Ecdysozoa</taxon>
        <taxon>Arthropoda</taxon>
        <taxon>Hexapoda</taxon>
        <taxon>Insecta</taxon>
        <taxon>Pterygota</taxon>
        <taxon>Neoptera</taxon>
        <taxon>Endopterygota</taxon>
        <taxon>Diptera</taxon>
        <taxon>Brachycera</taxon>
        <taxon>Muscomorpha</taxon>
        <taxon>Ephydroidea</taxon>
        <taxon>Drosophilidae</taxon>
        <taxon>Drosophila</taxon>
        <taxon>Sophophora</taxon>
    </lineage>
</organism>
<proteinExistence type="predicted"/>
<accession>Q6IKQ1</accession>
<evidence type="ECO:0000256" key="1">
    <source>
        <dbReference type="SAM" id="Phobius"/>
    </source>
</evidence>
<evidence type="ECO:0000313" key="2">
    <source>
        <dbReference type="EMBL" id="DAA03822.1"/>
    </source>
</evidence>
<feature type="transmembrane region" description="Helical" evidence="1">
    <location>
        <begin position="45"/>
        <end position="68"/>
    </location>
</feature>
<sequence>MLLTQKETPFPEWIWGKRSPGLPMVVRGRAGHVAPDQLLSSATHAVAVVLLHLVVQLLGCGLVLVRLFTNFAFTLLARYDHILLPPPPPSVDCLLSGDAAPFQCRASGGKFTRSTTNNK</sequence>
<reference evidence="2" key="1">
    <citation type="journal article" date="2003" name="Genome Biol.">
        <title>An integrated gene annotation and transcriptional profiling approach towards the full gene content of the Drosophila genome.</title>
        <authorList>
            <person name="Hild M."/>
            <person name="Beckmann B."/>
            <person name="Haas S.A."/>
            <person name="Koch B."/>
            <person name="Solovyev V."/>
            <person name="Busold C."/>
            <person name="Fellenberg K."/>
            <person name="Boutros M."/>
            <person name="Vingron M."/>
            <person name="Sauer F."/>
            <person name="Hoheisel J.D."/>
            <person name="Paro R."/>
        </authorList>
    </citation>
    <scope>NUCLEOTIDE SEQUENCE</scope>
</reference>
<protein>
    <submittedName>
        <fullName evidence="2">HDC11858</fullName>
    </submittedName>
</protein>
<dbReference type="EMBL" id="BK002315">
    <property type="protein sequence ID" value="DAA03822.1"/>
    <property type="molecule type" value="Genomic_DNA"/>
</dbReference>
<dbReference type="AlphaFoldDB" id="Q6IKQ1"/>
<keyword evidence="1" id="KW-1133">Transmembrane helix</keyword>
<name>Q6IKQ1_DROME</name>
<keyword evidence="1" id="KW-0812">Transmembrane</keyword>
<keyword evidence="1" id="KW-0472">Membrane</keyword>